<gene>
    <name evidence="1" type="ORF">NMOB1V02_LOCUS7748</name>
</gene>
<dbReference type="OrthoDB" id="10264956at2759"/>
<accession>A0A7R9BRA3</accession>
<reference evidence="1" key="1">
    <citation type="submission" date="2020-11" db="EMBL/GenBank/DDBJ databases">
        <authorList>
            <person name="Tran Van P."/>
        </authorList>
    </citation>
    <scope>NUCLEOTIDE SEQUENCE</scope>
</reference>
<proteinExistence type="predicted"/>
<dbReference type="SUPFAM" id="SSF50494">
    <property type="entry name" value="Trypsin-like serine proteases"/>
    <property type="match status" value="1"/>
</dbReference>
<protein>
    <recommendedName>
        <fullName evidence="3">Peptidase S1 domain-containing protein</fullName>
    </recommendedName>
</protein>
<dbReference type="EMBL" id="OA883968">
    <property type="protein sequence ID" value="CAD7280085.1"/>
    <property type="molecule type" value="Genomic_DNA"/>
</dbReference>
<dbReference type="InterPro" id="IPR043504">
    <property type="entry name" value="Peptidase_S1_PA_chymotrypsin"/>
</dbReference>
<name>A0A7R9BRA3_9CRUS</name>
<dbReference type="Proteomes" id="UP000678499">
    <property type="component" value="Unassembled WGS sequence"/>
</dbReference>
<dbReference type="Gene3D" id="2.40.10.10">
    <property type="entry name" value="Trypsin-like serine proteases"/>
    <property type="match status" value="2"/>
</dbReference>
<dbReference type="EMBL" id="CAJPEX010001931">
    <property type="protein sequence ID" value="CAG0920237.1"/>
    <property type="molecule type" value="Genomic_DNA"/>
</dbReference>
<keyword evidence="2" id="KW-1185">Reference proteome</keyword>
<sequence>MILVTPFFGCPNNWVTRPWFCGLGIGKAKDCPGWQLDQPALDNRQVHNYELTDQVASRSSNAIPPFSSTAAFTAAKMANNVEAVKAAFDENGGIALDDMEATLRKNAKLILKILRGKLGYNKKRAPHFLTWQLTQATFTGSTCPASLSSFSEAAAISCYYNPQVYAGPCSGISDTGDMGTGVTLMLLKKIIPTDFLVAINQFSMCDSTPHHYSGGSALSYQSHYSFVCKYALKCRSFGKPLKCLDWVRKKSESMVAPVVPIPGHLFSLHHASLKNALSADVKVPYSTVTLLTPTVLLQDPGTGLSEEILREIVKQQQESIDKKLRKVLDSKTGSKTPNLSKTTNLSASKRFQNDSDAQPDDSGVNIIHSRSYYEYVARIEVAPTGSAPGSNRINYAAGIIISKSHVLTSAFPFVAMRDSANAGSVTMFVVVGDLRSGDAEAGEQEFSLSPTDIIVHPDYIDPLTNPQGLITNNLAILPLPSSIDTSSELASFIDIEISKFTNEYPSWQQVSIGGWDLVNSSSGMGSAWQLARRYDISGTTCPKNTSFLDPTSVSCYYSLQANAGSCPEISDTGNTGAGVKIKALQKIYFTYVIAAVNQFSVCNSTQELGSTIYNSLGSTMSYRSHYSFVCKYASKCRSFGVLKYKECVHLTIKEPELFFMESTMNTKSQDPGFHVSEEMLQKVLEQQRKSVEISLEKLLLSKTGSKNSNSTKTTKPASFKPFQNNSDTDTVVYGGTPLKSRTGYEYIARIEWSSLGTAETSTYLLAGVIISSR</sequence>
<evidence type="ECO:0000313" key="1">
    <source>
        <dbReference type="EMBL" id="CAD7280085.1"/>
    </source>
</evidence>
<organism evidence="1">
    <name type="scientific">Notodromas monacha</name>
    <dbReference type="NCBI Taxonomy" id="399045"/>
    <lineage>
        <taxon>Eukaryota</taxon>
        <taxon>Metazoa</taxon>
        <taxon>Ecdysozoa</taxon>
        <taxon>Arthropoda</taxon>
        <taxon>Crustacea</taxon>
        <taxon>Oligostraca</taxon>
        <taxon>Ostracoda</taxon>
        <taxon>Podocopa</taxon>
        <taxon>Podocopida</taxon>
        <taxon>Cypridocopina</taxon>
        <taxon>Cypridoidea</taxon>
        <taxon>Cyprididae</taxon>
        <taxon>Notodromas</taxon>
    </lineage>
</organism>
<dbReference type="AlphaFoldDB" id="A0A7R9BRA3"/>
<dbReference type="InterPro" id="IPR009003">
    <property type="entry name" value="Peptidase_S1_PA"/>
</dbReference>
<evidence type="ECO:0008006" key="3">
    <source>
        <dbReference type="Google" id="ProtNLM"/>
    </source>
</evidence>
<evidence type="ECO:0000313" key="2">
    <source>
        <dbReference type="Proteomes" id="UP000678499"/>
    </source>
</evidence>